<evidence type="ECO:0000313" key="2">
    <source>
        <dbReference type="Proteomes" id="UP000192796"/>
    </source>
</evidence>
<name>A0A1V9G2N0_9BACT</name>
<accession>A0A1V9G2N0</accession>
<reference evidence="1 2" key="1">
    <citation type="submission" date="2016-03" db="EMBL/GenBank/DDBJ databases">
        <title>Niastella vici sp. nov., isolated from farmland soil.</title>
        <authorList>
            <person name="Chen L."/>
            <person name="Wang D."/>
            <person name="Yang S."/>
            <person name="Wang G."/>
        </authorList>
    </citation>
    <scope>NUCLEOTIDE SEQUENCE [LARGE SCALE GENOMIC DNA]</scope>
    <source>
        <strain evidence="1 2">DJ57</strain>
    </source>
</reference>
<dbReference type="EMBL" id="LVYD01000041">
    <property type="protein sequence ID" value="OQP64814.1"/>
    <property type="molecule type" value="Genomic_DNA"/>
</dbReference>
<keyword evidence="2" id="KW-1185">Reference proteome</keyword>
<dbReference type="Proteomes" id="UP000192796">
    <property type="component" value="Unassembled WGS sequence"/>
</dbReference>
<evidence type="ECO:0000313" key="1">
    <source>
        <dbReference type="EMBL" id="OQP64814.1"/>
    </source>
</evidence>
<comment type="caution">
    <text evidence="1">The sequence shown here is derived from an EMBL/GenBank/DDBJ whole genome shotgun (WGS) entry which is preliminary data.</text>
</comment>
<gene>
    <name evidence="1" type="ORF">A3860_18840</name>
</gene>
<organism evidence="1 2">
    <name type="scientific">Niastella vici</name>
    <dbReference type="NCBI Taxonomy" id="1703345"/>
    <lineage>
        <taxon>Bacteria</taxon>
        <taxon>Pseudomonadati</taxon>
        <taxon>Bacteroidota</taxon>
        <taxon>Chitinophagia</taxon>
        <taxon>Chitinophagales</taxon>
        <taxon>Chitinophagaceae</taxon>
        <taxon>Niastella</taxon>
    </lineage>
</organism>
<dbReference type="STRING" id="1703345.A3860_18840"/>
<proteinExistence type="predicted"/>
<protein>
    <submittedName>
        <fullName evidence="1">Uncharacterized protein</fullName>
    </submittedName>
</protein>
<dbReference type="AlphaFoldDB" id="A0A1V9G2N0"/>
<sequence>MAGVRLVLAASMAVVRLWNGNNMVDPGCITAETLQKGHPTPGDHGRGWQILFSTCQSLTLIQKVA</sequence>